<name>A0A2K9LI64_9GAMM</name>
<dbReference type="RefSeq" id="WP_199768017.1">
    <property type="nucleotide sequence ID" value="NZ_CP022684.1"/>
</dbReference>
<keyword evidence="1" id="KW-0732">Signal</keyword>
<feature type="chain" id="PRO_5014810967" description="PEP-CTERM protein-sorting domain-containing protein" evidence="1">
    <location>
        <begin position="31"/>
        <end position="216"/>
    </location>
</feature>
<proteinExistence type="predicted"/>
<feature type="signal peptide" evidence="1">
    <location>
        <begin position="1"/>
        <end position="30"/>
    </location>
</feature>
<evidence type="ECO:0000313" key="2">
    <source>
        <dbReference type="EMBL" id="AUM11953.1"/>
    </source>
</evidence>
<gene>
    <name evidence="2" type="ORF">Kalk_05740</name>
</gene>
<dbReference type="AlphaFoldDB" id="A0A2K9LI64"/>
<accession>A0A2K9LI64</accession>
<dbReference type="EMBL" id="CP022684">
    <property type="protein sequence ID" value="AUM11953.1"/>
    <property type="molecule type" value="Genomic_DNA"/>
</dbReference>
<dbReference type="KEGG" id="kak:Kalk_05740"/>
<reference evidence="3" key="1">
    <citation type="submission" date="2017-08" db="EMBL/GenBank/DDBJ databases">
        <title>Direct submision.</title>
        <authorList>
            <person name="Kim S.-J."/>
            <person name="Rhee S.-K."/>
        </authorList>
    </citation>
    <scope>NUCLEOTIDE SEQUENCE [LARGE SCALE GENOMIC DNA]</scope>
    <source>
        <strain evidence="3">GI5</strain>
    </source>
</reference>
<sequence length="216" mass="22592">MGLAYMSTFRKGVACSVLLAAAGLAVNANAVVISATYGDNDSFNGDIDYSQSYTGMSFPTAAAGDDAYIDGINQGGFSWSPIDLSGYSTINSIVVGYGVYGASAGSALQLNGTTIADLSSQYMDPDLGVIQNAVQDQVSITDRSILDALLGELITLDFVMGSDLDGWSLDFVTFTIDVEEFITPPIPSTPVSEPFTLSLFGLGLAALGFSRKRNKA</sequence>
<dbReference type="Proteomes" id="UP000235116">
    <property type="component" value="Chromosome"/>
</dbReference>
<evidence type="ECO:0008006" key="4">
    <source>
        <dbReference type="Google" id="ProtNLM"/>
    </source>
</evidence>
<organism evidence="2 3">
    <name type="scientific">Ketobacter alkanivorans</name>
    <dbReference type="NCBI Taxonomy" id="1917421"/>
    <lineage>
        <taxon>Bacteria</taxon>
        <taxon>Pseudomonadati</taxon>
        <taxon>Pseudomonadota</taxon>
        <taxon>Gammaproteobacteria</taxon>
        <taxon>Pseudomonadales</taxon>
        <taxon>Ketobacteraceae</taxon>
        <taxon>Ketobacter</taxon>
    </lineage>
</organism>
<protein>
    <recommendedName>
        <fullName evidence="4">PEP-CTERM protein-sorting domain-containing protein</fullName>
    </recommendedName>
</protein>
<evidence type="ECO:0000256" key="1">
    <source>
        <dbReference type="SAM" id="SignalP"/>
    </source>
</evidence>
<evidence type="ECO:0000313" key="3">
    <source>
        <dbReference type="Proteomes" id="UP000235116"/>
    </source>
</evidence>
<keyword evidence="3" id="KW-1185">Reference proteome</keyword>